<feature type="non-terminal residue" evidence="1">
    <location>
        <position position="1"/>
    </location>
</feature>
<reference evidence="1" key="1">
    <citation type="journal article" date="2015" name="Nature">
        <title>Complex archaea that bridge the gap between prokaryotes and eukaryotes.</title>
        <authorList>
            <person name="Spang A."/>
            <person name="Saw J.H."/>
            <person name="Jorgensen S.L."/>
            <person name="Zaremba-Niedzwiedzka K."/>
            <person name="Martijn J."/>
            <person name="Lind A.E."/>
            <person name="van Eijk R."/>
            <person name="Schleper C."/>
            <person name="Guy L."/>
            <person name="Ettema T.J."/>
        </authorList>
    </citation>
    <scope>NUCLEOTIDE SEQUENCE</scope>
</reference>
<evidence type="ECO:0008006" key="2">
    <source>
        <dbReference type="Google" id="ProtNLM"/>
    </source>
</evidence>
<comment type="caution">
    <text evidence="1">The sequence shown here is derived from an EMBL/GenBank/DDBJ whole genome shotgun (WGS) entry which is preliminary data.</text>
</comment>
<sequence length="514" mass="57646">GYDLRDHLRELAGEEENDKIARLKSDYRETMSELLLENFTIPWTQWSHDQGSLSRNQAHGSPGNLIDLYAAVDIPECEIFGHSNFDIPGLRKDPDDTKNVEPNPMMLKLATSAAHVTNKPRISNETFTWLGEHFKVSLSQCKPEVEQAFLAGINHVFYHGTTYSPEDAPWPGWLFYASTNFAPSNSFWPHLKGLNTYIARCQSVLQSGKPDNEILVYWPIYDIWSNPERLEMQITVHNIREWLVYPGIEKMAKEGNSYDFISDALLEQVESGNGVLQSAGGDMSYDVLVIPECRNMPLESLQKAIDLAKSGSIVIFEKMPDDVPGLHDLDARRDKFRELIGTLQFTDAGDGIKEVKTGKGTVLLSGNIKNALEYAGIAGEKIGRYGLKFTRREVDDGKFYYLVNHTALPIDDMIPINEEANTVMIMDPQDGSYGKALIKKGNDQTKVRVQLLPGESVFLRTWSDQIDTESWAYSEGIDDPIDLLGPWKLEFISGGPTLPAPAELESLAPWTDLG</sequence>
<organism evidence="1">
    <name type="scientific">marine sediment metagenome</name>
    <dbReference type="NCBI Taxonomy" id="412755"/>
    <lineage>
        <taxon>unclassified sequences</taxon>
        <taxon>metagenomes</taxon>
        <taxon>ecological metagenomes</taxon>
    </lineage>
</organism>
<accession>A0A0F9E889</accession>
<dbReference type="InterPro" id="IPR053161">
    <property type="entry name" value="Ulvan_degrading_GH"/>
</dbReference>
<dbReference type="Pfam" id="PF17132">
    <property type="entry name" value="Glyco_hydro_106"/>
    <property type="match status" value="1"/>
</dbReference>
<dbReference type="EMBL" id="LAZR01038165">
    <property type="protein sequence ID" value="KKL20268.1"/>
    <property type="molecule type" value="Genomic_DNA"/>
</dbReference>
<dbReference type="AlphaFoldDB" id="A0A0F9E889"/>
<proteinExistence type="predicted"/>
<dbReference type="PANTHER" id="PTHR36848:SF2">
    <property type="entry name" value="SECRETED PROTEIN"/>
    <property type="match status" value="1"/>
</dbReference>
<gene>
    <name evidence="1" type="ORF">LCGC14_2457160</name>
</gene>
<name>A0A0F9E889_9ZZZZ</name>
<protein>
    <recommendedName>
        <fullName evidence="2">Glycoside hydrolase</fullName>
    </recommendedName>
</protein>
<dbReference type="PANTHER" id="PTHR36848">
    <property type="entry name" value="DNA-BINDING PROTEIN (PUTATIVE SECRETED PROTEIN)-RELATED"/>
    <property type="match status" value="1"/>
</dbReference>
<feature type="non-terminal residue" evidence="1">
    <location>
        <position position="514"/>
    </location>
</feature>
<evidence type="ECO:0000313" key="1">
    <source>
        <dbReference type="EMBL" id="KKL20268.1"/>
    </source>
</evidence>